<gene>
    <name evidence="2" type="ORF">FY036_17195</name>
</gene>
<comment type="caution">
    <text evidence="2">The sequence shown here is derived from an EMBL/GenBank/DDBJ whole genome shotgun (WGS) entry which is preliminary data.</text>
</comment>
<dbReference type="OrthoDB" id="5638848at2"/>
<reference evidence="2 3" key="2">
    <citation type="submission" date="2019-09" db="EMBL/GenBank/DDBJ databases">
        <title>Mesorhizobium sp. MaA-C15 isolated from Microcystis aeruginosa.</title>
        <authorList>
            <person name="Jeong S.E."/>
            <person name="Jin H.M."/>
            <person name="Jeon C.O."/>
        </authorList>
    </citation>
    <scope>NUCLEOTIDE SEQUENCE [LARGE SCALE GENOMIC DNA]</scope>
    <source>
        <strain evidence="2 3">MaA-C15</strain>
    </source>
</reference>
<evidence type="ECO:0000313" key="3">
    <source>
        <dbReference type="Proteomes" id="UP000323258"/>
    </source>
</evidence>
<organism evidence="2 3">
    <name type="scientific">Neoaquamicrobium microcysteis</name>
    <dbReference type="NCBI Taxonomy" id="2682781"/>
    <lineage>
        <taxon>Bacteria</taxon>
        <taxon>Pseudomonadati</taxon>
        <taxon>Pseudomonadota</taxon>
        <taxon>Alphaproteobacteria</taxon>
        <taxon>Hyphomicrobiales</taxon>
        <taxon>Phyllobacteriaceae</taxon>
        <taxon>Neoaquamicrobium</taxon>
    </lineage>
</organism>
<sequence length="192" mass="21771">MIHEDEYVAGNPRFAGSRLLVVLTGCSGGGKSTLLGELSRRGYEVRPEAGRQVVREQMHLGGDGLPWADVLKFAELTASRTMYQFNMAVPQERPIFFDRSLVDLVSHLRLKQLTVPAYLDRAVQLYRYAPSVFVTPPWREIYVNEAERSKTFEEACLEYEALVVGYEAAGYLLVEVPRLEVGKRADFIIERL</sequence>
<name>A0A5D4GT54_9HYPH</name>
<dbReference type="EMBL" id="VSZS01000066">
    <property type="protein sequence ID" value="TYR30455.1"/>
    <property type="molecule type" value="Genomic_DNA"/>
</dbReference>
<protein>
    <submittedName>
        <fullName evidence="2">AAA family ATPase</fullName>
    </submittedName>
</protein>
<keyword evidence="3" id="KW-1185">Reference proteome</keyword>
<evidence type="ECO:0000313" key="2">
    <source>
        <dbReference type="EMBL" id="TYR30455.1"/>
    </source>
</evidence>
<dbReference type="Gene3D" id="3.40.50.300">
    <property type="entry name" value="P-loop containing nucleotide triphosphate hydrolases"/>
    <property type="match status" value="1"/>
</dbReference>
<reference evidence="2 3" key="1">
    <citation type="submission" date="2019-08" db="EMBL/GenBank/DDBJ databases">
        <authorList>
            <person name="Seo Y.L."/>
        </authorList>
    </citation>
    <scope>NUCLEOTIDE SEQUENCE [LARGE SCALE GENOMIC DNA]</scope>
    <source>
        <strain evidence="2 3">MaA-C15</strain>
    </source>
</reference>
<dbReference type="InterPro" id="IPR038727">
    <property type="entry name" value="NadR/Ttd14_AAA_dom"/>
</dbReference>
<dbReference type="Pfam" id="PF13521">
    <property type="entry name" value="AAA_28"/>
    <property type="match status" value="1"/>
</dbReference>
<feature type="domain" description="NadR/Ttd14 AAA" evidence="1">
    <location>
        <begin position="21"/>
        <end position="183"/>
    </location>
</feature>
<accession>A0A5D4GT54</accession>
<dbReference type="Proteomes" id="UP000323258">
    <property type="component" value="Unassembled WGS sequence"/>
</dbReference>
<dbReference type="SUPFAM" id="SSF52540">
    <property type="entry name" value="P-loop containing nucleoside triphosphate hydrolases"/>
    <property type="match status" value="1"/>
</dbReference>
<dbReference type="RefSeq" id="WP_148915993.1">
    <property type="nucleotide sequence ID" value="NZ_VSZS01000066.1"/>
</dbReference>
<proteinExistence type="predicted"/>
<evidence type="ECO:0000259" key="1">
    <source>
        <dbReference type="Pfam" id="PF13521"/>
    </source>
</evidence>
<dbReference type="AlphaFoldDB" id="A0A5D4GT54"/>
<dbReference type="InterPro" id="IPR027417">
    <property type="entry name" value="P-loop_NTPase"/>
</dbReference>